<reference evidence="1" key="1">
    <citation type="submission" date="2023-08" db="EMBL/GenBank/DDBJ databases">
        <authorList>
            <person name="Alioto T."/>
            <person name="Alioto T."/>
            <person name="Gomez Garrido J."/>
        </authorList>
    </citation>
    <scope>NUCLEOTIDE SEQUENCE</scope>
</reference>
<dbReference type="Proteomes" id="UP001162480">
    <property type="component" value="Chromosome 5"/>
</dbReference>
<proteinExistence type="predicted"/>
<evidence type="ECO:0000313" key="2">
    <source>
        <dbReference type="Proteomes" id="UP001162480"/>
    </source>
</evidence>
<gene>
    <name evidence="1" type="ORF">OCTVUL_1B008384</name>
</gene>
<evidence type="ECO:0000313" key="1">
    <source>
        <dbReference type="EMBL" id="CAI9722354.1"/>
    </source>
</evidence>
<dbReference type="AlphaFoldDB" id="A0AA36AV73"/>
<organism evidence="1 2">
    <name type="scientific">Octopus vulgaris</name>
    <name type="common">Common octopus</name>
    <dbReference type="NCBI Taxonomy" id="6645"/>
    <lineage>
        <taxon>Eukaryota</taxon>
        <taxon>Metazoa</taxon>
        <taxon>Spiralia</taxon>
        <taxon>Lophotrochozoa</taxon>
        <taxon>Mollusca</taxon>
        <taxon>Cephalopoda</taxon>
        <taxon>Coleoidea</taxon>
        <taxon>Octopodiformes</taxon>
        <taxon>Octopoda</taxon>
        <taxon>Incirrata</taxon>
        <taxon>Octopodidae</taxon>
        <taxon>Octopus</taxon>
    </lineage>
</organism>
<dbReference type="EMBL" id="OX597818">
    <property type="protein sequence ID" value="CAI9722354.1"/>
    <property type="molecule type" value="Genomic_DNA"/>
</dbReference>
<name>A0AA36AV73_OCTVU</name>
<sequence length="68" mass="7608">MNRENELGFWPNDVIINYVFGKLGEYGWQCRCFCWYWVVVFLGFVDGRGDGVAGSSSFGDDGGSDGRV</sequence>
<keyword evidence="2" id="KW-1185">Reference proteome</keyword>
<accession>A0AA36AV73</accession>
<protein>
    <submittedName>
        <fullName evidence="1">Uncharacterized protein</fullName>
    </submittedName>
</protein>